<feature type="region of interest" description="Disordered" evidence="1">
    <location>
        <begin position="362"/>
        <end position="383"/>
    </location>
</feature>
<reference evidence="3" key="1">
    <citation type="journal article" date="2019" name="Int. J. Syst. Evol. Microbiol.">
        <title>The Global Catalogue of Microorganisms (GCM) 10K type strain sequencing project: providing services to taxonomists for standard genome sequencing and annotation.</title>
        <authorList>
            <consortium name="The Broad Institute Genomics Platform"/>
            <consortium name="The Broad Institute Genome Sequencing Center for Infectious Disease"/>
            <person name="Wu L."/>
            <person name="Ma J."/>
        </authorList>
    </citation>
    <scope>NUCLEOTIDE SEQUENCE [LARGE SCALE GENOMIC DNA]</scope>
    <source>
        <strain evidence="3">IBRC-M 10908</strain>
    </source>
</reference>
<dbReference type="RefSeq" id="WP_380620394.1">
    <property type="nucleotide sequence ID" value="NZ_JBHSDK010000013.1"/>
</dbReference>
<name>A0ABV8TYD8_9ACTN</name>
<dbReference type="PANTHER" id="PTHR39420">
    <property type="match status" value="1"/>
</dbReference>
<evidence type="ECO:0000313" key="3">
    <source>
        <dbReference type="Proteomes" id="UP001595823"/>
    </source>
</evidence>
<evidence type="ECO:0000256" key="1">
    <source>
        <dbReference type="SAM" id="MobiDB-lite"/>
    </source>
</evidence>
<dbReference type="SUPFAM" id="SSF55486">
    <property type="entry name" value="Metalloproteases ('zincins'), catalytic domain"/>
    <property type="match status" value="1"/>
</dbReference>
<dbReference type="NCBIfam" id="TIGR03624">
    <property type="entry name" value="putative hydrolase"/>
    <property type="match status" value="1"/>
</dbReference>
<keyword evidence="3" id="KW-1185">Reference proteome</keyword>
<keyword evidence="2" id="KW-0378">Hydrolase</keyword>
<protein>
    <submittedName>
        <fullName evidence="2">Zinc-dependent metalloprotease</fullName>
    </submittedName>
</protein>
<dbReference type="InterPro" id="IPR042271">
    <property type="entry name" value="Zinicin_2_N"/>
</dbReference>
<keyword evidence="2" id="KW-0482">Metalloprotease</keyword>
<proteinExistence type="predicted"/>
<feature type="region of interest" description="Disordered" evidence="1">
    <location>
        <begin position="402"/>
        <end position="426"/>
    </location>
</feature>
<comment type="caution">
    <text evidence="2">The sequence shown here is derived from an EMBL/GenBank/DDBJ whole genome shotgun (WGS) entry which is preliminary data.</text>
</comment>
<dbReference type="EMBL" id="JBHSDK010000013">
    <property type="protein sequence ID" value="MFC4335492.1"/>
    <property type="molecule type" value="Genomic_DNA"/>
</dbReference>
<gene>
    <name evidence="2" type="ORF">ACFPET_09805</name>
</gene>
<dbReference type="GO" id="GO:0008237">
    <property type="term" value="F:metallopeptidase activity"/>
    <property type="evidence" value="ECO:0007669"/>
    <property type="project" value="UniProtKB-KW"/>
</dbReference>
<sequence>MNSDIPFGFGNMGGNMPDPNDPRVQQMMQQLQQMMAQSMSQGPVNWDLAKQLAEADLPAENTVGPVQQQEIADAVRLADLWLDGATAWPSGVSSTDAWTRKQWIARTEKSWKQLAEPLAQQMSDSMGSLVPDEMAEMLGPMANLMKGVGSALFGAQMGQALAALAAEVLSSTEVGLPLGKTGGAALLPANIEEYAAGLELPVEEVRLFSALREAATHRLFTHATWLRSHLLSLIEAYAREIHIDEAAIEEAMSDVDPSDPASAQSLDLNQVFKASDTEQQKAALRRLETVLALIAGWVNVVVAEAAGDRLPTMDRLLESARRRRATGGPTERTFEALVGLQLAPARVRQAAKLWEVVAEHQGAEGRDRTWSHPDLMPSSDDLDNPESFVAISDAMGELDLAMFDELASNDPDAKGPDDEEDDGKDK</sequence>
<feature type="compositionally biased region" description="Acidic residues" evidence="1">
    <location>
        <begin position="417"/>
        <end position="426"/>
    </location>
</feature>
<evidence type="ECO:0000313" key="2">
    <source>
        <dbReference type="EMBL" id="MFC4335492.1"/>
    </source>
</evidence>
<dbReference type="PANTHER" id="PTHR39420:SF2">
    <property type="entry name" value="HYDROLASE"/>
    <property type="match status" value="1"/>
</dbReference>
<dbReference type="Proteomes" id="UP001595823">
    <property type="component" value="Unassembled WGS sequence"/>
</dbReference>
<dbReference type="InterPro" id="IPR018766">
    <property type="entry name" value="Zinicin_2"/>
</dbReference>
<feature type="region of interest" description="Disordered" evidence="1">
    <location>
        <begin position="1"/>
        <end position="20"/>
    </location>
</feature>
<dbReference type="Pfam" id="PF10103">
    <property type="entry name" value="Zincin_2"/>
    <property type="match status" value="1"/>
</dbReference>
<keyword evidence="2" id="KW-0645">Protease</keyword>
<dbReference type="Gene3D" id="1.20.150.30">
    <property type="entry name" value="Zincin-like metallopeptidase, N-terminal domain"/>
    <property type="match status" value="1"/>
</dbReference>
<accession>A0ABV8TYD8</accession>
<feature type="compositionally biased region" description="Basic and acidic residues" evidence="1">
    <location>
        <begin position="362"/>
        <end position="371"/>
    </location>
</feature>
<organism evidence="2 3">
    <name type="scientific">Salininema proteolyticum</name>
    <dbReference type="NCBI Taxonomy" id="1607685"/>
    <lineage>
        <taxon>Bacteria</taxon>
        <taxon>Bacillati</taxon>
        <taxon>Actinomycetota</taxon>
        <taxon>Actinomycetes</taxon>
        <taxon>Glycomycetales</taxon>
        <taxon>Glycomycetaceae</taxon>
        <taxon>Salininema</taxon>
    </lineage>
</organism>